<dbReference type="Gene3D" id="3.10.620.30">
    <property type="match status" value="1"/>
</dbReference>
<dbReference type="InterPro" id="IPR021878">
    <property type="entry name" value="TgpA_N"/>
</dbReference>
<dbReference type="PANTHER" id="PTHR42736:SF1">
    <property type="entry name" value="PROTEIN-GLUTAMINE GAMMA-GLUTAMYLTRANSFERASE"/>
    <property type="match status" value="1"/>
</dbReference>
<evidence type="ECO:0000256" key="2">
    <source>
        <dbReference type="SAM" id="Phobius"/>
    </source>
</evidence>
<name>A0ABN0V6G4_9ACTN</name>
<feature type="transmembrane region" description="Helical" evidence="2">
    <location>
        <begin position="133"/>
        <end position="151"/>
    </location>
</feature>
<keyword evidence="2" id="KW-0812">Transmembrane</keyword>
<dbReference type="RefSeq" id="WP_344653907.1">
    <property type="nucleotide sequence ID" value="NZ_BAAAGX010000037.1"/>
</dbReference>
<feature type="compositionally biased region" description="Low complexity" evidence="1">
    <location>
        <begin position="285"/>
        <end position="310"/>
    </location>
</feature>
<feature type="transmembrane region" description="Helical" evidence="2">
    <location>
        <begin position="35"/>
        <end position="54"/>
    </location>
</feature>
<evidence type="ECO:0000256" key="1">
    <source>
        <dbReference type="SAM" id="MobiDB-lite"/>
    </source>
</evidence>
<dbReference type="Pfam" id="PF11992">
    <property type="entry name" value="TgpA_N"/>
    <property type="match status" value="1"/>
</dbReference>
<dbReference type="InterPro" id="IPR025403">
    <property type="entry name" value="TgpA-like_C"/>
</dbReference>
<dbReference type="EMBL" id="BAAAGX010000037">
    <property type="protein sequence ID" value="GAA0277929.1"/>
    <property type="molecule type" value="Genomic_DNA"/>
</dbReference>
<dbReference type="Pfam" id="PF01841">
    <property type="entry name" value="Transglut_core"/>
    <property type="match status" value="1"/>
</dbReference>
<dbReference type="PANTHER" id="PTHR42736">
    <property type="entry name" value="PROTEIN-GLUTAMINE GAMMA-GLUTAMYLTRANSFERASE"/>
    <property type="match status" value="1"/>
</dbReference>
<evidence type="ECO:0000313" key="5">
    <source>
        <dbReference type="Proteomes" id="UP001500967"/>
    </source>
</evidence>
<feature type="transmembrane region" description="Helical" evidence="2">
    <location>
        <begin position="157"/>
        <end position="174"/>
    </location>
</feature>
<feature type="region of interest" description="Disordered" evidence="1">
    <location>
        <begin position="524"/>
        <end position="548"/>
    </location>
</feature>
<feature type="transmembrane region" description="Helical" evidence="2">
    <location>
        <begin position="107"/>
        <end position="126"/>
    </location>
</feature>
<sequence length="742" mass="76364">MRAFRSGVDLVLAAGTAAAAGLVFTRAFAAGLPAVVVAAAAVGVLTTALAAGWWRWPPVASLVFSAVVAVLVAAVRLGGPGPVGDGLLNGWARLLTTTLPVPPRPDLLLVPAAVTWLAAAAGAELVVRRAGPVLAIAPAGVAYVVAVGFCVPADGSLLLPTAVLVAGAGALLLTRGAGTVAARASGVAVLAVAVVVAGTVVVALPSDGAVFDPRAAYRPPVRAVPADDPLERAGAFLAEPDRVLFRVEADAPARWRLVTLPLYDGVRWRTAARFDAAGLAVPPARTSSGRPSSGLPSSGLPSGRLSSGRTGPVIHQRITVRALPGALVPAADRPAALPSATGLLVDADSGALLSTRPLRPGRTFTLTSAPPAARTAEALLALRAARPEPDEVAVPAEPPAGLRRLADVAGPATDPPYLRAYRIERELRRSYANDPRVPPGQTLGHLRTFLDGTRRGSTVQFAVAFALAARLAGLPTRLVVGFAPSSVWPASGVQDVRGRDVLVWAQVRFDGAGWLSFLPTPGESRGSGSGSVPVPGEDTATAAAARAAEQRYTAAPRGPAVDAAVRTGPEPVTSSSWGGAFRAGGTALLVLVLGYLVLVTAVPVRRRHRGRRAGPQAQVVAAWAAVLDELAWLGWRPSPSAGATEVARDAEPRVGPAGVVALRELARAANRARYGGTAPQTHQVRGAWLRSAAVRRAARRHAGLRRRLIAAVHPRRALPRHRFRDTAVGTRGRGRTSATRPG</sequence>
<evidence type="ECO:0000313" key="4">
    <source>
        <dbReference type="EMBL" id="GAA0277929.1"/>
    </source>
</evidence>
<dbReference type="SMART" id="SM00460">
    <property type="entry name" value="TGc"/>
    <property type="match status" value="1"/>
</dbReference>
<feature type="domain" description="Transglutaminase-like" evidence="3">
    <location>
        <begin position="450"/>
        <end position="521"/>
    </location>
</feature>
<feature type="transmembrane region" description="Helical" evidence="2">
    <location>
        <begin position="186"/>
        <end position="204"/>
    </location>
</feature>
<accession>A0ABN0V6G4</accession>
<dbReference type="InterPro" id="IPR052901">
    <property type="entry name" value="Bact_TGase-like"/>
</dbReference>
<dbReference type="Proteomes" id="UP001500967">
    <property type="component" value="Unassembled WGS sequence"/>
</dbReference>
<proteinExistence type="predicted"/>
<keyword evidence="2" id="KW-1133">Transmembrane helix</keyword>
<keyword evidence="5" id="KW-1185">Reference proteome</keyword>
<dbReference type="SUPFAM" id="SSF54001">
    <property type="entry name" value="Cysteine proteinases"/>
    <property type="match status" value="1"/>
</dbReference>
<feature type="region of interest" description="Disordered" evidence="1">
    <location>
        <begin position="281"/>
        <end position="310"/>
    </location>
</feature>
<dbReference type="InterPro" id="IPR002931">
    <property type="entry name" value="Transglutaminase-like"/>
</dbReference>
<keyword evidence="2" id="KW-0472">Membrane</keyword>
<gene>
    <name evidence="4" type="ORF">GCM10009539_77120</name>
</gene>
<reference evidence="4 5" key="1">
    <citation type="journal article" date="2019" name="Int. J. Syst. Evol. Microbiol.">
        <title>The Global Catalogue of Microorganisms (GCM) 10K type strain sequencing project: providing services to taxonomists for standard genome sequencing and annotation.</title>
        <authorList>
            <consortium name="The Broad Institute Genomics Platform"/>
            <consortium name="The Broad Institute Genome Sequencing Center for Infectious Disease"/>
            <person name="Wu L."/>
            <person name="Ma J."/>
        </authorList>
    </citation>
    <scope>NUCLEOTIDE SEQUENCE [LARGE SCALE GENOMIC DNA]</scope>
    <source>
        <strain evidence="4 5">JCM 10425</strain>
    </source>
</reference>
<feature type="transmembrane region" description="Helical" evidence="2">
    <location>
        <begin position="61"/>
        <end position="79"/>
    </location>
</feature>
<comment type="caution">
    <text evidence="4">The sequence shown here is derived from an EMBL/GenBank/DDBJ whole genome shotgun (WGS) entry which is preliminary data.</text>
</comment>
<evidence type="ECO:0000259" key="3">
    <source>
        <dbReference type="SMART" id="SM00460"/>
    </source>
</evidence>
<dbReference type="Pfam" id="PF13559">
    <property type="entry name" value="DUF4129"/>
    <property type="match status" value="1"/>
</dbReference>
<feature type="transmembrane region" description="Helical" evidence="2">
    <location>
        <begin position="580"/>
        <end position="602"/>
    </location>
</feature>
<protein>
    <recommendedName>
        <fullName evidence="3">Transglutaminase-like domain-containing protein</fullName>
    </recommendedName>
</protein>
<organism evidence="4 5">
    <name type="scientific">Cryptosporangium japonicum</name>
    <dbReference type="NCBI Taxonomy" id="80872"/>
    <lineage>
        <taxon>Bacteria</taxon>
        <taxon>Bacillati</taxon>
        <taxon>Actinomycetota</taxon>
        <taxon>Actinomycetes</taxon>
        <taxon>Cryptosporangiales</taxon>
        <taxon>Cryptosporangiaceae</taxon>
        <taxon>Cryptosporangium</taxon>
    </lineage>
</organism>
<dbReference type="InterPro" id="IPR038765">
    <property type="entry name" value="Papain-like_cys_pep_sf"/>
</dbReference>